<name>A0A1V0UJ93_STRVN</name>
<feature type="region of interest" description="Disordered" evidence="1">
    <location>
        <begin position="271"/>
        <end position="293"/>
    </location>
</feature>
<dbReference type="InterPro" id="IPR029058">
    <property type="entry name" value="AB_hydrolase_fold"/>
</dbReference>
<dbReference type="EMBL" id="CP020570">
    <property type="protein sequence ID" value="ARF65319.1"/>
    <property type="molecule type" value="Genomic_DNA"/>
</dbReference>
<dbReference type="KEGG" id="svu:B1H20_30825"/>
<sequence>MSGAVPPVTVSLRKPGRGASPLRVLMLHGLASGGNVWDRYLALSQDQPYEMWTAELPWRAEQARGWTERSPAHWVERAMAQVPDGPDVVVAHSFGSCALLAALDGQGSDPDRPDDEGPDAFARHRLRGVVLVSPFYRATPQEFTWESISYYLNGFDRILAEGLRVQSGGRVTGELRQDMALKVRERVGPYGWTAFFDTYLRTPYLRTERLRGPCLVIGGEADFSSFPSDSEALGAALPNATVKILGDCGHLAMIEQAAGFAELTNDFLESAASRPRPARRAKPISPRGSGTDD</sequence>
<dbReference type="Pfam" id="PF12697">
    <property type="entry name" value="Abhydrolase_6"/>
    <property type="match status" value="1"/>
</dbReference>
<dbReference type="Proteomes" id="UP000192445">
    <property type="component" value="Chromosome"/>
</dbReference>
<accession>A0A1V0UJ93</accession>
<dbReference type="Gene3D" id="3.40.50.1820">
    <property type="entry name" value="alpha/beta hydrolase"/>
    <property type="match status" value="1"/>
</dbReference>
<evidence type="ECO:0000313" key="3">
    <source>
        <dbReference type="EMBL" id="ARF65319.1"/>
    </source>
</evidence>
<organism evidence="3 4">
    <name type="scientific">Streptomyces violaceoruber</name>
    <dbReference type="NCBI Taxonomy" id="1935"/>
    <lineage>
        <taxon>Bacteria</taxon>
        <taxon>Bacillati</taxon>
        <taxon>Actinomycetota</taxon>
        <taxon>Actinomycetes</taxon>
        <taxon>Kitasatosporales</taxon>
        <taxon>Streptomycetaceae</taxon>
        <taxon>Streptomyces</taxon>
        <taxon>Streptomyces violaceoruber group</taxon>
    </lineage>
</organism>
<dbReference type="PANTHER" id="PTHR43689">
    <property type="entry name" value="HYDROLASE"/>
    <property type="match status" value="1"/>
</dbReference>
<evidence type="ECO:0000256" key="1">
    <source>
        <dbReference type="SAM" id="MobiDB-lite"/>
    </source>
</evidence>
<dbReference type="STRING" id="1935.B1H20_30825"/>
<dbReference type="PANTHER" id="PTHR43689:SF8">
    <property type="entry name" value="ALPHA_BETA-HYDROLASES SUPERFAMILY PROTEIN"/>
    <property type="match status" value="1"/>
</dbReference>
<gene>
    <name evidence="3" type="ORF">B1H20_30825</name>
</gene>
<dbReference type="InterPro" id="IPR000073">
    <property type="entry name" value="AB_hydrolase_1"/>
</dbReference>
<evidence type="ECO:0000313" key="4">
    <source>
        <dbReference type="Proteomes" id="UP000192445"/>
    </source>
</evidence>
<protein>
    <recommendedName>
        <fullName evidence="2">AB hydrolase-1 domain-containing protein</fullName>
    </recommendedName>
</protein>
<dbReference type="AlphaFoldDB" id="A0A1V0UJ93"/>
<proteinExistence type="predicted"/>
<evidence type="ECO:0000259" key="2">
    <source>
        <dbReference type="Pfam" id="PF12697"/>
    </source>
</evidence>
<dbReference type="GO" id="GO:0003824">
    <property type="term" value="F:catalytic activity"/>
    <property type="evidence" value="ECO:0007669"/>
    <property type="project" value="UniProtKB-ARBA"/>
</dbReference>
<feature type="domain" description="AB hydrolase-1" evidence="2">
    <location>
        <begin position="24"/>
        <end position="262"/>
    </location>
</feature>
<dbReference type="SUPFAM" id="SSF53474">
    <property type="entry name" value="alpha/beta-Hydrolases"/>
    <property type="match status" value="1"/>
</dbReference>
<reference evidence="3 4" key="1">
    <citation type="submission" date="2017-03" db="EMBL/GenBank/DDBJ databases">
        <title>Complete Genome Sequence of a natural compounds producer, Streptomyces violaceus S21.</title>
        <authorList>
            <person name="Zhong C."/>
            <person name="Zhao Z."/>
            <person name="Fu J."/>
            <person name="Zong G."/>
            <person name="Qin R."/>
            <person name="Cao G."/>
        </authorList>
    </citation>
    <scope>NUCLEOTIDE SEQUENCE [LARGE SCALE GENOMIC DNA]</scope>
    <source>
        <strain evidence="3 4">S21</strain>
    </source>
</reference>